<gene>
    <name evidence="1" type="ORF">KME60_03555</name>
</gene>
<organism evidence="1 2">
    <name type="scientific">Cyanomargarita calcarea GSE-NOS-MK-12-04C</name>
    <dbReference type="NCBI Taxonomy" id="2839659"/>
    <lineage>
        <taxon>Bacteria</taxon>
        <taxon>Bacillati</taxon>
        <taxon>Cyanobacteriota</taxon>
        <taxon>Cyanophyceae</taxon>
        <taxon>Nostocales</taxon>
        <taxon>Cyanomargaritaceae</taxon>
        <taxon>Cyanomargarita</taxon>
    </lineage>
</organism>
<proteinExistence type="predicted"/>
<dbReference type="Gene3D" id="3.10.450.40">
    <property type="match status" value="1"/>
</dbReference>
<evidence type="ECO:0000313" key="2">
    <source>
        <dbReference type="Proteomes" id="UP000729701"/>
    </source>
</evidence>
<dbReference type="PANTHER" id="PTHR33415">
    <property type="entry name" value="PROTEIN EMBRYO DEFECTIVE 514"/>
    <property type="match status" value="1"/>
</dbReference>
<dbReference type="InterPro" id="IPR044673">
    <property type="entry name" value="DCL-like"/>
</dbReference>
<dbReference type="EMBL" id="JAHHGZ010000003">
    <property type="protein sequence ID" value="MBW4666533.1"/>
    <property type="molecule type" value="Genomic_DNA"/>
</dbReference>
<name>A0A951QK76_9CYAN</name>
<dbReference type="Proteomes" id="UP000729701">
    <property type="component" value="Unassembled WGS sequence"/>
</dbReference>
<accession>A0A951QK76</accession>
<protein>
    <submittedName>
        <fullName evidence="1">DCL family protein</fullName>
    </submittedName>
</protein>
<dbReference type="Pfam" id="PF11523">
    <property type="entry name" value="DUF3223"/>
    <property type="match status" value="1"/>
</dbReference>
<comment type="caution">
    <text evidence="1">The sequence shown here is derived from an EMBL/GenBank/DDBJ whole genome shotgun (WGS) entry which is preliminary data.</text>
</comment>
<sequence length="117" mass="13410">MTIAVAMLEFKSQEALKTYVKGVLSKYSVGEYVSEIDKRFLCELIERHPRRDEKIGVGIKAFKIYRVCGGATKHNNFAIVREDNSIESFSYKQCIENKEPTRRQKITKLSGMLCGIK</sequence>
<reference evidence="1" key="2">
    <citation type="journal article" date="2022" name="Microbiol. Resour. Announc.">
        <title>Metagenome Sequencing to Explore Phylogenomics of Terrestrial Cyanobacteria.</title>
        <authorList>
            <person name="Ward R.D."/>
            <person name="Stajich J.E."/>
            <person name="Johansen J.R."/>
            <person name="Huntemann M."/>
            <person name="Clum A."/>
            <person name="Foster B."/>
            <person name="Foster B."/>
            <person name="Roux S."/>
            <person name="Palaniappan K."/>
            <person name="Varghese N."/>
            <person name="Mukherjee S."/>
            <person name="Reddy T.B.K."/>
            <person name="Daum C."/>
            <person name="Copeland A."/>
            <person name="Chen I.A."/>
            <person name="Ivanova N.N."/>
            <person name="Kyrpides N.C."/>
            <person name="Shapiro N."/>
            <person name="Eloe-Fadrosh E.A."/>
            <person name="Pietrasiak N."/>
        </authorList>
    </citation>
    <scope>NUCLEOTIDE SEQUENCE</scope>
    <source>
        <strain evidence="1">GSE-NOS-MK-12-04C</strain>
    </source>
</reference>
<evidence type="ECO:0000313" key="1">
    <source>
        <dbReference type="EMBL" id="MBW4666533.1"/>
    </source>
</evidence>
<reference evidence="1" key="1">
    <citation type="submission" date="2021-05" db="EMBL/GenBank/DDBJ databases">
        <authorList>
            <person name="Pietrasiak N."/>
            <person name="Ward R."/>
            <person name="Stajich J.E."/>
            <person name="Kurbessoian T."/>
        </authorList>
    </citation>
    <scope>NUCLEOTIDE SEQUENCE</scope>
    <source>
        <strain evidence="1">GSE-NOS-MK-12-04C</strain>
    </source>
</reference>
<dbReference type="PANTHER" id="PTHR33415:SF12">
    <property type="entry name" value="PROTEIN EMBRYO DEFECTIVE 514"/>
    <property type="match status" value="1"/>
</dbReference>
<dbReference type="AlphaFoldDB" id="A0A951QK76"/>